<accession>A0A6C0ICY8</accession>
<evidence type="ECO:0000313" key="1">
    <source>
        <dbReference type="EMBL" id="QHT90629.1"/>
    </source>
</evidence>
<protein>
    <submittedName>
        <fullName evidence="1">Uncharacterized protein</fullName>
    </submittedName>
</protein>
<reference evidence="1" key="1">
    <citation type="journal article" date="2020" name="Nature">
        <title>Giant virus diversity and host interactions through global metagenomics.</title>
        <authorList>
            <person name="Schulz F."/>
            <person name="Roux S."/>
            <person name="Paez-Espino D."/>
            <person name="Jungbluth S."/>
            <person name="Walsh D.A."/>
            <person name="Denef V.J."/>
            <person name="McMahon K.D."/>
            <person name="Konstantinidis K.T."/>
            <person name="Eloe-Fadrosh E.A."/>
            <person name="Kyrpides N.C."/>
            <person name="Woyke T."/>
        </authorList>
    </citation>
    <scope>NUCLEOTIDE SEQUENCE</scope>
    <source>
        <strain evidence="1">GVMAG-M-3300023184-71</strain>
    </source>
</reference>
<sequence length="288" mass="31782">MSLYNSPLVIGELQLNYLWPQYSLPWNNFFGRVQPNPFYLQNQLRNLTIAEVNSPTTFRSNPIVSTGEGSHEYPAPKWSDIEARQSLEQTSSATKVFVGPYVDIGNSISGLEYQYDYSGRLVHTSKTGIQNFVYLVLNLRNGNPSTVNFPAYVQPGYGYDNDDTNTCYVGDKARNYSTLTGVITASAKNSCPGDDVVLCLDDALPIGPCAARCYSKDGAGSFYYINGNRLYIAVYTGVDKSDSEDSSCGSHSAIIFHINYQVTIRIVETTTPLQKALNPLTPFPAPIL</sequence>
<name>A0A6C0ICY8_9ZZZZ</name>
<dbReference type="EMBL" id="MN740156">
    <property type="protein sequence ID" value="QHT90629.1"/>
    <property type="molecule type" value="Genomic_DNA"/>
</dbReference>
<dbReference type="AlphaFoldDB" id="A0A6C0ICY8"/>
<proteinExistence type="predicted"/>
<organism evidence="1">
    <name type="scientific">viral metagenome</name>
    <dbReference type="NCBI Taxonomy" id="1070528"/>
    <lineage>
        <taxon>unclassified sequences</taxon>
        <taxon>metagenomes</taxon>
        <taxon>organismal metagenomes</taxon>
    </lineage>
</organism>